<name>A0A239I8M6_9NOCA</name>
<dbReference type="AlphaFoldDB" id="A0A239I8M6"/>
<evidence type="ECO:0000313" key="1">
    <source>
        <dbReference type="EMBL" id="SNS89742.1"/>
    </source>
</evidence>
<dbReference type="InterPro" id="IPR023393">
    <property type="entry name" value="START-like_dom_sf"/>
</dbReference>
<accession>A0A239I8M6</accession>
<sequence length="153" mass="16887">MSTFLVERKTTIAASPEKIHELLDNFHNWRTWSPWEDADPDLQRTYTGPDRGVGASYAWSGNRKAGAGNMTITESKPGQLVGLTLNFTKPFKATNITTFTIDPGADGAEVTWAMTGKNNLFFTIVGKIFPMDKVVGKDFEKGLAQLKTQAEKS</sequence>
<dbReference type="Pfam" id="PF10604">
    <property type="entry name" value="Polyketide_cyc2"/>
    <property type="match status" value="1"/>
</dbReference>
<dbReference type="InterPro" id="IPR019587">
    <property type="entry name" value="Polyketide_cyclase/dehydratase"/>
</dbReference>
<evidence type="ECO:0000313" key="2">
    <source>
        <dbReference type="Proteomes" id="UP000198327"/>
    </source>
</evidence>
<dbReference type="OrthoDB" id="9807923at2"/>
<dbReference type="Proteomes" id="UP000198327">
    <property type="component" value="Unassembled WGS sequence"/>
</dbReference>
<dbReference type="Gene3D" id="3.30.530.20">
    <property type="match status" value="1"/>
</dbReference>
<organism evidence="1 2">
    <name type="scientific">Rhodococcoides kyotonense</name>
    <dbReference type="NCBI Taxonomy" id="398843"/>
    <lineage>
        <taxon>Bacteria</taxon>
        <taxon>Bacillati</taxon>
        <taxon>Actinomycetota</taxon>
        <taxon>Actinomycetes</taxon>
        <taxon>Mycobacteriales</taxon>
        <taxon>Nocardiaceae</taxon>
        <taxon>Rhodococcoides</taxon>
    </lineage>
</organism>
<dbReference type="EMBL" id="FZOW01000006">
    <property type="protein sequence ID" value="SNS89742.1"/>
    <property type="molecule type" value="Genomic_DNA"/>
</dbReference>
<gene>
    <name evidence="1" type="ORF">SAMN05421642_106271</name>
</gene>
<dbReference type="STRING" id="398843.A3K89_06580"/>
<keyword evidence="2" id="KW-1185">Reference proteome</keyword>
<reference evidence="2" key="1">
    <citation type="submission" date="2017-06" db="EMBL/GenBank/DDBJ databases">
        <authorList>
            <person name="Varghese N."/>
            <person name="Submissions S."/>
        </authorList>
    </citation>
    <scope>NUCLEOTIDE SEQUENCE [LARGE SCALE GENOMIC DNA]</scope>
    <source>
        <strain evidence="2">JCM 23211</strain>
    </source>
</reference>
<protein>
    <submittedName>
        <fullName evidence="1">Polyketide cyclase / dehydrase and lipid transport</fullName>
    </submittedName>
</protein>
<proteinExistence type="predicted"/>
<dbReference type="SUPFAM" id="SSF55961">
    <property type="entry name" value="Bet v1-like"/>
    <property type="match status" value="1"/>
</dbReference>
<dbReference type="RefSeq" id="WP_089246648.1">
    <property type="nucleotide sequence ID" value="NZ_FZOW01000006.1"/>
</dbReference>
<dbReference type="CDD" id="cd07818">
    <property type="entry name" value="SRPBCC_1"/>
    <property type="match status" value="1"/>
</dbReference>